<comment type="caution">
    <text evidence="1">The sequence shown here is derived from an EMBL/GenBank/DDBJ whole genome shotgun (WGS) entry which is preliminary data.</text>
</comment>
<dbReference type="Proteomes" id="UP000031036">
    <property type="component" value="Unassembled WGS sequence"/>
</dbReference>
<dbReference type="AlphaFoldDB" id="A0A0B2UR29"/>
<dbReference type="EMBL" id="JPKZ01022402">
    <property type="protein sequence ID" value="KHN71365.1"/>
    <property type="molecule type" value="Genomic_DNA"/>
</dbReference>
<accession>A0A0B2UR29</accession>
<keyword evidence="2" id="KW-1185">Reference proteome</keyword>
<protein>
    <submittedName>
        <fullName evidence="1">Uncharacterized protein</fullName>
    </submittedName>
</protein>
<feature type="non-terminal residue" evidence="1">
    <location>
        <position position="140"/>
    </location>
</feature>
<gene>
    <name evidence="1" type="ORF">Tcan_00731</name>
</gene>
<organism evidence="1 2">
    <name type="scientific">Toxocara canis</name>
    <name type="common">Canine roundworm</name>
    <dbReference type="NCBI Taxonomy" id="6265"/>
    <lineage>
        <taxon>Eukaryota</taxon>
        <taxon>Metazoa</taxon>
        <taxon>Ecdysozoa</taxon>
        <taxon>Nematoda</taxon>
        <taxon>Chromadorea</taxon>
        <taxon>Rhabditida</taxon>
        <taxon>Spirurina</taxon>
        <taxon>Ascaridomorpha</taxon>
        <taxon>Ascaridoidea</taxon>
        <taxon>Toxocaridae</taxon>
        <taxon>Toxocara</taxon>
    </lineage>
</organism>
<evidence type="ECO:0000313" key="2">
    <source>
        <dbReference type="Proteomes" id="UP000031036"/>
    </source>
</evidence>
<reference evidence="1 2" key="1">
    <citation type="submission" date="2014-11" db="EMBL/GenBank/DDBJ databases">
        <title>Genetic blueprint of the zoonotic pathogen Toxocara canis.</title>
        <authorList>
            <person name="Zhu X.-Q."/>
            <person name="Korhonen P.K."/>
            <person name="Cai H."/>
            <person name="Young N.D."/>
            <person name="Nejsum P."/>
            <person name="von Samson-Himmelstjerna G."/>
            <person name="Boag P.R."/>
            <person name="Tan P."/>
            <person name="Li Q."/>
            <person name="Min J."/>
            <person name="Yang Y."/>
            <person name="Wang X."/>
            <person name="Fang X."/>
            <person name="Hall R.S."/>
            <person name="Hofmann A."/>
            <person name="Sternberg P.W."/>
            <person name="Jex A.R."/>
            <person name="Gasser R.B."/>
        </authorList>
    </citation>
    <scope>NUCLEOTIDE SEQUENCE [LARGE SCALE GENOMIC DNA]</scope>
    <source>
        <strain evidence="1">PN_DK_2014</strain>
    </source>
</reference>
<sequence length="140" mass="16207">MSCLVTPQKSMLACHRNNQTIRRQRHNKTEKFKKTNIHISRKQLRKKKMTKSYIMDIITTNASETKTLGAGDQKSWITSTGSERTEDVLSIVIMLFAKLKFLKRLSSLHLSMQFLKHRTFSHLLDPSQLLLSSRRGGCIF</sequence>
<proteinExistence type="predicted"/>
<evidence type="ECO:0000313" key="1">
    <source>
        <dbReference type="EMBL" id="KHN71365.1"/>
    </source>
</evidence>
<name>A0A0B2UR29_TOXCA</name>